<proteinExistence type="inferred from homology"/>
<dbReference type="eggNOG" id="COG2732">
    <property type="taxonomic scope" value="Bacteria"/>
</dbReference>
<sequence>MMVKQIAIEGNAINDIASFYEEINRVFMMEESWTIGPSLDAFNDLLYGGYGALQGAQWVELFWRHMDHSHKALGYQTTRNYYLDKLRPGSPYNRKLFAEKLGALDSGHGETYFDSVMAILAEHPRIRVVSA</sequence>
<accession>I2GBW4</accession>
<evidence type="ECO:0000313" key="4">
    <source>
        <dbReference type="Proteomes" id="UP000009309"/>
    </source>
</evidence>
<gene>
    <name evidence="3" type="ORF">BN8_00308</name>
</gene>
<dbReference type="Pfam" id="PF01337">
    <property type="entry name" value="Barstar"/>
    <property type="match status" value="1"/>
</dbReference>
<reference evidence="3 4" key="1">
    <citation type="journal article" date="2012" name="J. Bacteriol.">
        <title>Genome Sequence of the Filamentous Bacterium Fibrisoma limi BUZ 3T.</title>
        <authorList>
            <person name="Filippini M."/>
            <person name="Qi W."/>
            <person name="Jaenicke S."/>
            <person name="Goesmann A."/>
            <person name="Smits T.H."/>
            <person name="Bagheri H.C."/>
        </authorList>
    </citation>
    <scope>NUCLEOTIDE SEQUENCE [LARGE SCALE GENOMIC DNA]</scope>
    <source>
        <strain evidence="4">BUZ 3T</strain>
    </source>
</reference>
<feature type="domain" description="Barstar (barnase inhibitor)" evidence="2">
    <location>
        <begin position="4"/>
        <end position="74"/>
    </location>
</feature>
<dbReference type="EMBL" id="CAIT01000004">
    <property type="protein sequence ID" value="CCH51388.1"/>
    <property type="molecule type" value="Genomic_DNA"/>
</dbReference>
<dbReference type="STRING" id="1185876.BN8_00308"/>
<dbReference type="SUPFAM" id="SSF52038">
    <property type="entry name" value="Barstar-related"/>
    <property type="match status" value="1"/>
</dbReference>
<comment type="caution">
    <text evidence="3">The sequence shown here is derived from an EMBL/GenBank/DDBJ whole genome shotgun (WGS) entry which is preliminary data.</text>
</comment>
<dbReference type="RefSeq" id="WP_009279976.1">
    <property type="nucleotide sequence ID" value="NZ_CAIT01000004.1"/>
</dbReference>
<dbReference type="InterPro" id="IPR035905">
    <property type="entry name" value="Barstar-like_sf"/>
</dbReference>
<dbReference type="Gene3D" id="3.30.370.10">
    <property type="entry name" value="Barstar-like"/>
    <property type="match status" value="1"/>
</dbReference>
<evidence type="ECO:0000256" key="1">
    <source>
        <dbReference type="ARBA" id="ARBA00006845"/>
    </source>
</evidence>
<dbReference type="AlphaFoldDB" id="I2GBW4"/>
<evidence type="ECO:0000313" key="3">
    <source>
        <dbReference type="EMBL" id="CCH51388.1"/>
    </source>
</evidence>
<evidence type="ECO:0000259" key="2">
    <source>
        <dbReference type="Pfam" id="PF01337"/>
    </source>
</evidence>
<keyword evidence="4" id="KW-1185">Reference proteome</keyword>
<dbReference type="Proteomes" id="UP000009309">
    <property type="component" value="Unassembled WGS sequence"/>
</dbReference>
<protein>
    <submittedName>
        <fullName evidence="3">Putative barnase inhibitor</fullName>
    </submittedName>
</protein>
<comment type="similarity">
    <text evidence="1">Belongs to the barstar family.</text>
</comment>
<organism evidence="3 4">
    <name type="scientific">Fibrisoma limi BUZ 3</name>
    <dbReference type="NCBI Taxonomy" id="1185876"/>
    <lineage>
        <taxon>Bacteria</taxon>
        <taxon>Pseudomonadati</taxon>
        <taxon>Bacteroidota</taxon>
        <taxon>Cytophagia</taxon>
        <taxon>Cytophagales</taxon>
        <taxon>Spirosomataceae</taxon>
        <taxon>Fibrisoma</taxon>
    </lineage>
</organism>
<dbReference type="InterPro" id="IPR000468">
    <property type="entry name" value="Barstar"/>
</dbReference>
<name>I2GBW4_9BACT</name>